<comment type="caution">
    <text evidence="6">The sequence shown here is derived from an EMBL/GenBank/DDBJ whole genome shotgun (WGS) entry which is preliminary data.</text>
</comment>
<feature type="domain" description="4Fe-4S ferredoxin-type" evidence="5">
    <location>
        <begin position="101"/>
        <end position="129"/>
    </location>
</feature>
<keyword evidence="4" id="KW-1133">Transmembrane helix</keyword>
<evidence type="ECO:0000256" key="2">
    <source>
        <dbReference type="ARBA" id="ARBA00023004"/>
    </source>
</evidence>
<reference evidence="6 7" key="1">
    <citation type="submission" date="2023-07" db="EMBL/GenBank/DDBJ databases">
        <title>The novel representative of Negativicutes class, Anaeroselena agilis gen. nov. sp. nov.</title>
        <authorList>
            <person name="Prokofeva M.I."/>
            <person name="Elcheninov A.G."/>
            <person name="Klyukina A."/>
            <person name="Kublanov I.V."/>
            <person name="Frolov E.N."/>
            <person name="Podosokorskaya O.A."/>
        </authorList>
    </citation>
    <scope>NUCLEOTIDE SEQUENCE [LARGE SCALE GENOMIC DNA]</scope>
    <source>
        <strain evidence="6 7">4137-cl</strain>
    </source>
</reference>
<keyword evidence="4" id="KW-0812">Transmembrane</keyword>
<feature type="transmembrane region" description="Helical" evidence="4">
    <location>
        <begin position="170"/>
        <end position="189"/>
    </location>
</feature>
<keyword evidence="3" id="KW-0411">Iron-sulfur</keyword>
<evidence type="ECO:0000256" key="3">
    <source>
        <dbReference type="ARBA" id="ARBA00023014"/>
    </source>
</evidence>
<accession>A0ABU3NXL4</accession>
<dbReference type="PROSITE" id="PS51379">
    <property type="entry name" value="4FE4S_FER_2"/>
    <property type="match status" value="2"/>
</dbReference>
<sequence length="222" mass="24302">MPSNWTALHWGLSGENAAVVTAVAEGRVKSALDAFLAGKRHYDGVVQLFFGLLLAKISLMYLILGQLFFAKLFFADDTCTGCGLCKTICPKRAVRLAGRPPRPYWTYACDSCMACINFCPHKAIQVSPLVAILIYYLATVPALAWAMALASARLGFDLASVPLLGFSVQYAYTLLAIAAAYSLLHLAFGSRLLRFLAARLSHTRYFRRYTAPGVSLADIHKQ</sequence>
<evidence type="ECO:0000256" key="1">
    <source>
        <dbReference type="ARBA" id="ARBA00022723"/>
    </source>
</evidence>
<feature type="transmembrane region" description="Helical" evidence="4">
    <location>
        <begin position="129"/>
        <end position="150"/>
    </location>
</feature>
<dbReference type="InterPro" id="IPR017896">
    <property type="entry name" value="4Fe4S_Fe-S-bd"/>
</dbReference>
<feature type="transmembrane region" description="Helical" evidence="4">
    <location>
        <begin position="45"/>
        <end position="64"/>
    </location>
</feature>
<evidence type="ECO:0000313" key="6">
    <source>
        <dbReference type="EMBL" id="MDT8901554.1"/>
    </source>
</evidence>
<organism evidence="6 7">
    <name type="scientific">Anaeroselena agilis</name>
    <dbReference type="NCBI Taxonomy" id="3063788"/>
    <lineage>
        <taxon>Bacteria</taxon>
        <taxon>Bacillati</taxon>
        <taxon>Bacillota</taxon>
        <taxon>Negativicutes</taxon>
        <taxon>Acetonemataceae</taxon>
        <taxon>Anaeroselena</taxon>
    </lineage>
</organism>
<feature type="domain" description="4Fe-4S ferredoxin-type" evidence="5">
    <location>
        <begin position="70"/>
        <end position="99"/>
    </location>
</feature>
<dbReference type="EMBL" id="JAUOZS010000001">
    <property type="protein sequence ID" value="MDT8901554.1"/>
    <property type="molecule type" value="Genomic_DNA"/>
</dbReference>
<dbReference type="Pfam" id="PF13187">
    <property type="entry name" value="Fer4_9"/>
    <property type="match status" value="1"/>
</dbReference>
<keyword evidence="7" id="KW-1185">Reference proteome</keyword>
<gene>
    <name evidence="6" type="ORF">Q4T40_09900</name>
</gene>
<dbReference type="Gene3D" id="3.30.70.20">
    <property type="match status" value="1"/>
</dbReference>
<evidence type="ECO:0000259" key="5">
    <source>
        <dbReference type="PROSITE" id="PS51379"/>
    </source>
</evidence>
<dbReference type="Proteomes" id="UP001254848">
    <property type="component" value="Unassembled WGS sequence"/>
</dbReference>
<keyword evidence="1" id="KW-0479">Metal-binding</keyword>
<dbReference type="PROSITE" id="PS00198">
    <property type="entry name" value="4FE4S_FER_1"/>
    <property type="match status" value="2"/>
</dbReference>
<evidence type="ECO:0000313" key="7">
    <source>
        <dbReference type="Proteomes" id="UP001254848"/>
    </source>
</evidence>
<evidence type="ECO:0000256" key="4">
    <source>
        <dbReference type="SAM" id="Phobius"/>
    </source>
</evidence>
<protein>
    <submittedName>
        <fullName evidence="6">4Fe-4S binding protein</fullName>
    </submittedName>
</protein>
<name>A0ABU3NXL4_9FIRM</name>
<dbReference type="RefSeq" id="WP_413780062.1">
    <property type="nucleotide sequence ID" value="NZ_JAUOZS010000001.1"/>
</dbReference>
<keyword evidence="4" id="KW-0472">Membrane</keyword>
<keyword evidence="2" id="KW-0408">Iron</keyword>
<dbReference type="SUPFAM" id="SSF54862">
    <property type="entry name" value="4Fe-4S ferredoxins"/>
    <property type="match status" value="1"/>
</dbReference>
<dbReference type="InterPro" id="IPR017900">
    <property type="entry name" value="4Fe4S_Fe_S_CS"/>
</dbReference>
<proteinExistence type="predicted"/>